<evidence type="ECO:0000313" key="5">
    <source>
        <dbReference type="EMBL" id="KAK6488911.1"/>
    </source>
</evidence>
<dbReference type="InterPro" id="IPR001878">
    <property type="entry name" value="Znf_CCHC"/>
</dbReference>
<dbReference type="EMBL" id="JAHFZB010000006">
    <property type="protein sequence ID" value="KAK6488911.1"/>
    <property type="molecule type" value="Genomic_DNA"/>
</dbReference>
<feature type="non-terminal residue" evidence="5">
    <location>
        <position position="1"/>
    </location>
</feature>
<keyword evidence="1" id="KW-0862">Zinc</keyword>
<dbReference type="SUPFAM" id="SSF57756">
    <property type="entry name" value="Retrovirus zinc finger-like domains"/>
    <property type="match status" value="1"/>
</dbReference>
<keyword evidence="6" id="KW-1185">Reference proteome</keyword>
<accession>A0ABR0ZWP5</accession>
<feature type="compositionally biased region" description="Low complexity" evidence="2">
    <location>
        <begin position="63"/>
        <end position="73"/>
    </location>
</feature>
<dbReference type="SMART" id="SM00343">
    <property type="entry name" value="ZnF_C2HC"/>
    <property type="match status" value="1"/>
</dbReference>
<evidence type="ECO:0000313" key="6">
    <source>
        <dbReference type="Proteomes" id="UP001369086"/>
    </source>
</evidence>
<dbReference type="PROSITE" id="PS50158">
    <property type="entry name" value="ZF_CCHC"/>
    <property type="match status" value="1"/>
</dbReference>
<dbReference type="Pfam" id="PF02023">
    <property type="entry name" value="SCAN"/>
    <property type="match status" value="1"/>
</dbReference>
<dbReference type="PROSITE" id="PS50804">
    <property type="entry name" value="SCAN_BOX"/>
    <property type="match status" value="1"/>
</dbReference>
<dbReference type="SMART" id="SM00431">
    <property type="entry name" value="SCAN"/>
    <property type="match status" value="1"/>
</dbReference>
<dbReference type="Gene3D" id="1.10.4020.10">
    <property type="entry name" value="DNA breaking-rejoining enzymes"/>
    <property type="match status" value="1"/>
</dbReference>
<dbReference type="Proteomes" id="UP001369086">
    <property type="component" value="Unassembled WGS sequence"/>
</dbReference>
<sequence>LRHFCKRWLKTESRNVEQITDCLVVEQLLQVIPAGVAAWVRRNQPQSLEEAVCLAEAYQDAESAAAPSEGSSGKRTNTSHKDIQKKVNPKEGNRKPPLWVPRLAPRWVTEKTSPPEEFWQDKPRTSPGPIICFRCREPGHIARQCQQEEIERMEVGLDCIWSCWPGECRSLCHTSEG</sequence>
<dbReference type="InterPro" id="IPR003309">
    <property type="entry name" value="SCAN_dom"/>
</dbReference>
<protein>
    <recommendedName>
        <fullName evidence="7">CCHC-type domain-containing protein</fullName>
    </recommendedName>
</protein>
<evidence type="ECO:0000256" key="2">
    <source>
        <dbReference type="SAM" id="MobiDB-lite"/>
    </source>
</evidence>
<comment type="caution">
    <text evidence="5">The sequence shown here is derived from an EMBL/GenBank/DDBJ whole genome shotgun (WGS) entry which is preliminary data.</text>
</comment>
<dbReference type="PANTHER" id="PTHR46888:SF1">
    <property type="entry name" value="RIBONUCLEASE H"/>
    <property type="match status" value="1"/>
</dbReference>
<evidence type="ECO:0000259" key="4">
    <source>
        <dbReference type="PROSITE" id="PS50804"/>
    </source>
</evidence>
<name>A0ABR0ZWP5_HUSHU</name>
<feature type="region of interest" description="Disordered" evidence="2">
    <location>
        <begin position="63"/>
        <end position="99"/>
    </location>
</feature>
<keyword evidence="1" id="KW-0479">Metal-binding</keyword>
<reference evidence="5 6" key="1">
    <citation type="submission" date="2021-05" db="EMBL/GenBank/DDBJ databases">
        <authorList>
            <person name="Zahm M."/>
            <person name="Klopp C."/>
            <person name="Cabau C."/>
            <person name="Kuhl H."/>
            <person name="Suciu R."/>
            <person name="Ciorpac M."/>
            <person name="Holostenco D."/>
            <person name="Gessner J."/>
            <person name="Wuertz S."/>
            <person name="Hohne C."/>
            <person name="Stock M."/>
            <person name="Gislard M."/>
            <person name="Lluch J."/>
            <person name="Milhes M."/>
            <person name="Lampietro C."/>
            <person name="Lopez Roques C."/>
            <person name="Donnadieu C."/>
            <person name="Du K."/>
            <person name="Schartl M."/>
            <person name="Guiguen Y."/>
        </authorList>
    </citation>
    <scope>NUCLEOTIDE SEQUENCE [LARGE SCALE GENOMIC DNA]</scope>
    <source>
        <strain evidence="5">Hh-F2</strain>
        <tissue evidence="5">Blood</tissue>
    </source>
</reference>
<dbReference type="InterPro" id="IPR036875">
    <property type="entry name" value="Znf_CCHC_sf"/>
</dbReference>
<feature type="compositionally biased region" description="Basic and acidic residues" evidence="2">
    <location>
        <begin position="79"/>
        <end position="94"/>
    </location>
</feature>
<evidence type="ECO:0008006" key="7">
    <source>
        <dbReference type="Google" id="ProtNLM"/>
    </source>
</evidence>
<proteinExistence type="predicted"/>
<feature type="domain" description="SCAN box" evidence="4">
    <location>
        <begin position="1"/>
        <end position="59"/>
    </location>
</feature>
<dbReference type="SUPFAM" id="SSF47353">
    <property type="entry name" value="Retrovirus capsid dimerization domain-like"/>
    <property type="match status" value="1"/>
</dbReference>
<feature type="domain" description="CCHC-type" evidence="3">
    <location>
        <begin position="132"/>
        <end position="147"/>
    </location>
</feature>
<dbReference type="InterPro" id="IPR038269">
    <property type="entry name" value="SCAN_sf"/>
</dbReference>
<evidence type="ECO:0000256" key="1">
    <source>
        <dbReference type="PROSITE-ProRule" id="PRU00047"/>
    </source>
</evidence>
<keyword evidence="1" id="KW-0863">Zinc-finger</keyword>
<evidence type="ECO:0000259" key="3">
    <source>
        <dbReference type="PROSITE" id="PS50158"/>
    </source>
</evidence>
<organism evidence="5 6">
    <name type="scientific">Huso huso</name>
    <name type="common">Beluga</name>
    <name type="synonym">Acipenser huso</name>
    <dbReference type="NCBI Taxonomy" id="61971"/>
    <lineage>
        <taxon>Eukaryota</taxon>
        <taxon>Metazoa</taxon>
        <taxon>Chordata</taxon>
        <taxon>Craniata</taxon>
        <taxon>Vertebrata</taxon>
        <taxon>Euteleostomi</taxon>
        <taxon>Actinopterygii</taxon>
        <taxon>Chondrostei</taxon>
        <taxon>Acipenseriformes</taxon>
        <taxon>Acipenseridae</taxon>
        <taxon>Huso</taxon>
    </lineage>
</organism>
<dbReference type="PANTHER" id="PTHR46888">
    <property type="entry name" value="ZINC KNUCKLE DOMAINCONTAINING PROTEIN-RELATED"/>
    <property type="match status" value="1"/>
</dbReference>
<gene>
    <name evidence="5" type="ORF">HHUSO_G7880</name>
</gene>
<dbReference type="Pfam" id="PF00098">
    <property type="entry name" value="zf-CCHC"/>
    <property type="match status" value="1"/>
</dbReference>
<dbReference type="Gene3D" id="4.10.60.10">
    <property type="entry name" value="Zinc finger, CCHC-type"/>
    <property type="match status" value="1"/>
</dbReference>